<dbReference type="InterPro" id="IPR013517">
    <property type="entry name" value="FG-GAP"/>
</dbReference>
<evidence type="ECO:0000256" key="2">
    <source>
        <dbReference type="ARBA" id="ARBA00022737"/>
    </source>
</evidence>
<gene>
    <name evidence="5" type="ORF">K8352_06310</name>
</gene>
<dbReference type="InterPro" id="IPR011519">
    <property type="entry name" value="UnbV_ASPIC"/>
</dbReference>
<keyword evidence="6" id="KW-1185">Reference proteome</keyword>
<dbReference type="SMART" id="SM00191">
    <property type="entry name" value="Int_alpha"/>
    <property type="match status" value="2"/>
</dbReference>
<dbReference type="AlphaFoldDB" id="A0AAE3EU80"/>
<keyword evidence="1" id="KW-0732">Signal</keyword>
<dbReference type="RefSeq" id="WP_317901499.1">
    <property type="nucleotide sequence ID" value="NZ_JAIRBC010000007.1"/>
</dbReference>
<sequence>MKPIKLTLFVLVTALLLYGCTKESKTLFKKIEASESGLNFSNQLTESDSLNILVNEFVYNGAGVAVGDVNGDGLEDLFMAGNQVENKLFLNRGKLRFKDISDLAGIQKPDTLNWSAGVTMIDLNLDGKLDIYVCNTLRKEAKHRKNLLYINQGNNADGVPSFKEMGEEYGIADDSHSSHAQFFDYDNDGDLDLFIGVNRIEGINPSVFRLLTDDEMAMSRDKLFENIQNDSLGHPHFKDVTLQANIRYNGFSHSSLINDFNGDGWLDIYVANDYLTSDLIYINNQDGTFTNKARGIFKHYSLSAMGSDVSDINNDGRMDFFTTEMQPYYNKRKKLFQGGSSYEREMLIQRYDYERQYTRNTLQLNLGTNPETGLPIFSEIGMYAGVEETDWSWAALFADYDNDGWSDLLVVNGFPRDVMDHDFGDFRESANRLISQKELIEAIPEIKTPNFIFKNNGDLTFKDVTEEWGFNFKTYSNGAAYGDLDNDGDIDLVLNNLNGPMILLENRGDKIVNDSHYLRVKLSGTEQNRAAIGATVEVFYDNLRQIHSVLSTRGYLSKSENTLHFGLGKSTFVDSLKVTWPGGRIQKIGKTEGNREISIAYKAQDLDIPTTKNLAGRTIKKKNALFSRDSVNRNLAYEDRDKDFIDFNFQRTLPHKFSQFGPSLAVGDVNVDGLDDMLVGASRGFKERWFLQQPNGHFVQNEVGYKNSPELHEEDAGTLLFDADNDGDLDLYIVRGSAQYNPGSDLYKDMLLLNDGDGNFVESKEGTIPKIMANGSCVKAADYDQDGDLDLFVGSRVLPMAYPKPDRSFILRNDGNRKDGPHFVDATEDVSAELAYPGMISDALWTDFNGDSWPDLILVGEWMPIRIFENKQGSLVEITQTSGLEDYLGWWNSLAAADLDNDGDIDYVVGNNGKNNYFQGTKEEPLRLYAKDLDNNGSIDPFITYYLRDSIGVRHEYLYHPWQDVVKQFSGIRKMFNSYGAFGASTAPEMFANGLMDNATVLSANWMSTSWIENLGHGKFKMHALPKEAQLAPVFGILPMDFDNDNNIDILLVGNDYGMEVQQGRADAMVGLALRNNGKGGFTALGLDESNFFVPGDAKSLVSLNLAGNKSLIIASQNRDSLKIIDRPNPDVGKVIRLKPKEVKCQLKLENGKVQIHEFYLGSTFQSQSSRTITVGKGVKEIRFLDNFGKETRKLEF</sequence>
<dbReference type="InterPro" id="IPR013519">
    <property type="entry name" value="Int_alpha_beta-p"/>
</dbReference>
<dbReference type="PANTHER" id="PTHR16026">
    <property type="entry name" value="CARTILAGE ACIDIC PROTEIN 1"/>
    <property type="match status" value="1"/>
</dbReference>
<feature type="domain" description="ASPIC/UnbV" evidence="4">
    <location>
        <begin position="531"/>
        <end position="597"/>
    </location>
</feature>
<evidence type="ECO:0000259" key="4">
    <source>
        <dbReference type="Pfam" id="PF07593"/>
    </source>
</evidence>
<dbReference type="InterPro" id="IPR027039">
    <property type="entry name" value="Crtac1"/>
</dbReference>
<evidence type="ECO:0000313" key="5">
    <source>
        <dbReference type="EMBL" id="MCG2460354.1"/>
    </source>
</evidence>
<dbReference type="Proteomes" id="UP001200642">
    <property type="component" value="Unassembled WGS sequence"/>
</dbReference>
<reference evidence="5" key="1">
    <citation type="submission" date="2023-02" db="EMBL/GenBank/DDBJ databases">
        <title>Genome of Flavobacteriaceae gen. nov. sp. strain F89.</title>
        <authorList>
            <person name="Wang Y."/>
        </authorList>
    </citation>
    <scope>NUCLEOTIDE SEQUENCE</scope>
    <source>
        <strain evidence="5">F89</strain>
    </source>
</reference>
<dbReference type="Pfam" id="PF13517">
    <property type="entry name" value="FG-GAP_3"/>
    <property type="match status" value="4"/>
</dbReference>
<dbReference type="Pfam" id="PF01839">
    <property type="entry name" value="FG-GAP"/>
    <property type="match status" value="1"/>
</dbReference>
<evidence type="ECO:0000256" key="3">
    <source>
        <dbReference type="ARBA" id="ARBA00023180"/>
    </source>
</evidence>
<accession>A0AAE3EU80</accession>
<proteinExistence type="predicted"/>
<name>A0AAE3EU80_9FLAO</name>
<dbReference type="PROSITE" id="PS51257">
    <property type="entry name" value="PROKAR_LIPOPROTEIN"/>
    <property type="match status" value="1"/>
</dbReference>
<dbReference type="InterPro" id="IPR028994">
    <property type="entry name" value="Integrin_alpha_N"/>
</dbReference>
<keyword evidence="2" id="KW-0677">Repeat</keyword>
<dbReference type="PANTHER" id="PTHR16026:SF0">
    <property type="entry name" value="CARTILAGE ACIDIC PROTEIN 1"/>
    <property type="match status" value="1"/>
</dbReference>
<comment type="caution">
    <text evidence="5">The sequence shown here is derived from an EMBL/GenBank/DDBJ whole genome shotgun (WGS) entry which is preliminary data.</text>
</comment>
<evidence type="ECO:0000256" key="1">
    <source>
        <dbReference type="ARBA" id="ARBA00022729"/>
    </source>
</evidence>
<dbReference type="EMBL" id="JAIRBC010000007">
    <property type="protein sequence ID" value="MCG2460354.1"/>
    <property type="molecule type" value="Genomic_DNA"/>
</dbReference>
<organism evidence="5 6">
    <name type="scientific">Cerina litoralis</name>
    <dbReference type="NCBI Taxonomy" id="2874477"/>
    <lineage>
        <taxon>Bacteria</taxon>
        <taxon>Pseudomonadati</taxon>
        <taxon>Bacteroidota</taxon>
        <taxon>Flavobacteriia</taxon>
        <taxon>Flavobacteriales</taxon>
        <taxon>Flavobacteriaceae</taxon>
        <taxon>Cerina</taxon>
    </lineage>
</organism>
<dbReference type="Gene3D" id="2.130.10.130">
    <property type="entry name" value="Integrin alpha, N-terminal"/>
    <property type="match status" value="4"/>
</dbReference>
<evidence type="ECO:0000313" key="6">
    <source>
        <dbReference type="Proteomes" id="UP001200642"/>
    </source>
</evidence>
<dbReference type="Pfam" id="PF07593">
    <property type="entry name" value="UnbV_ASPIC"/>
    <property type="match status" value="1"/>
</dbReference>
<dbReference type="SUPFAM" id="SSF69318">
    <property type="entry name" value="Integrin alpha N-terminal domain"/>
    <property type="match status" value="3"/>
</dbReference>
<protein>
    <submittedName>
        <fullName evidence="5">FG-GAP-like repeat-containing protein</fullName>
    </submittedName>
</protein>
<keyword evidence="3" id="KW-0325">Glycoprotein</keyword>